<reference evidence="4" key="1">
    <citation type="submission" date="2016-09" db="EMBL/GenBank/DDBJ databases">
        <title>Comparative genomics of the Campylobacter concisus group.</title>
        <authorList>
            <person name="Miller W.G."/>
            <person name="Yee E."/>
            <person name="Chapman M.H."/>
            <person name="Huynh S."/>
            <person name="Bono J.L."/>
            <person name="On S.L.W."/>
            <person name="StLeger J."/>
            <person name="Foster G."/>
            <person name="Parker C.T."/>
        </authorList>
    </citation>
    <scope>NUCLEOTIDE SEQUENCE [LARGE SCALE GENOMIC DNA]</scope>
    <source>
        <strain evidence="4">RM18021</strain>
    </source>
</reference>
<organism evidence="3 4">
    <name type="scientific">Campylobacter pinnipediorum subsp. caledonicus</name>
    <dbReference type="NCBI Taxonomy" id="1874362"/>
    <lineage>
        <taxon>Bacteria</taxon>
        <taxon>Pseudomonadati</taxon>
        <taxon>Campylobacterota</taxon>
        <taxon>Epsilonproteobacteria</taxon>
        <taxon>Campylobacterales</taxon>
        <taxon>Campylobacteraceae</taxon>
        <taxon>Campylobacter</taxon>
    </lineage>
</organism>
<dbReference type="GO" id="GO:0003677">
    <property type="term" value="F:DNA binding"/>
    <property type="evidence" value="ECO:0007669"/>
    <property type="project" value="InterPro"/>
</dbReference>
<protein>
    <submittedName>
        <fullName evidence="3">DNA polymerase III, epsilon subunit</fullName>
        <ecNumber evidence="3">2.7.7.7</ecNumber>
    </submittedName>
</protein>
<dbReference type="NCBIfam" id="TIGR00573">
    <property type="entry name" value="dnaq"/>
    <property type="match status" value="1"/>
</dbReference>
<proteinExistence type="predicted"/>
<dbReference type="GO" id="GO:0045004">
    <property type="term" value="P:DNA replication proofreading"/>
    <property type="evidence" value="ECO:0007669"/>
    <property type="project" value="TreeGrafter"/>
</dbReference>
<dbReference type="EC" id="2.7.7.7" evidence="3"/>
<evidence type="ECO:0000313" key="4">
    <source>
        <dbReference type="Proteomes" id="UP000190868"/>
    </source>
</evidence>
<dbReference type="InterPro" id="IPR006054">
    <property type="entry name" value="DnaQ"/>
</dbReference>
<evidence type="ECO:0000256" key="2">
    <source>
        <dbReference type="ARBA" id="ARBA00026073"/>
    </source>
</evidence>
<dbReference type="EMBL" id="CP017258">
    <property type="protein sequence ID" value="AQW88262.1"/>
    <property type="molecule type" value="Genomic_DNA"/>
</dbReference>
<sequence>MKHLENLLNLLSNRNLSYYDFIARAKLVDELTEIFDIRDIDIWQALGLDISRNIHKVELNTRVRPISEQEFCVVDIETNGGMSSGQIIEIGAVKIKNGVEIGRFESLVYAKEVPESITELTGIRQEDLKNAPNLNHVLEKFRVFLNKSVFIAHNVNFDYNFISNSMKNTDFGILLNRKICTIELAKRTIPSERYGLGYLKELLGINNTHHRALNDAISACEIFKISLSKLPQNVKTVEELIRFTKNSNKVKINQ</sequence>
<dbReference type="KEGG" id="cpin:CPIN18020_1428"/>
<dbReference type="CDD" id="cd06127">
    <property type="entry name" value="DEDDh"/>
    <property type="match status" value="1"/>
</dbReference>
<keyword evidence="4" id="KW-1185">Reference proteome</keyword>
<dbReference type="SMART" id="SM00479">
    <property type="entry name" value="EXOIII"/>
    <property type="match status" value="1"/>
</dbReference>
<dbReference type="InterPro" id="IPR012337">
    <property type="entry name" value="RNaseH-like_sf"/>
</dbReference>
<dbReference type="InterPro" id="IPR036397">
    <property type="entry name" value="RNaseH_sf"/>
</dbReference>
<dbReference type="NCBIfam" id="NF006316">
    <property type="entry name" value="PRK08517.1"/>
    <property type="match status" value="1"/>
</dbReference>
<dbReference type="SUPFAM" id="SSF53098">
    <property type="entry name" value="Ribonuclease H-like"/>
    <property type="match status" value="1"/>
</dbReference>
<dbReference type="Gene3D" id="3.30.420.10">
    <property type="entry name" value="Ribonuclease H-like superfamily/Ribonuclease H"/>
    <property type="match status" value="1"/>
</dbReference>
<dbReference type="Proteomes" id="UP000190868">
    <property type="component" value="Chromosome"/>
</dbReference>
<dbReference type="Pfam" id="PF00929">
    <property type="entry name" value="RNase_T"/>
    <property type="match status" value="1"/>
</dbReference>
<dbReference type="PANTHER" id="PTHR30231:SF41">
    <property type="entry name" value="DNA POLYMERASE III SUBUNIT EPSILON"/>
    <property type="match status" value="1"/>
</dbReference>
<dbReference type="RefSeq" id="WP_078423780.1">
    <property type="nucleotide sequence ID" value="NZ_CP017018.1"/>
</dbReference>
<dbReference type="FunFam" id="3.30.420.10:FF:000045">
    <property type="entry name" value="3'-5' exonuclease DinG"/>
    <property type="match status" value="1"/>
</dbReference>
<dbReference type="GO" id="GO:0003887">
    <property type="term" value="F:DNA-directed DNA polymerase activity"/>
    <property type="evidence" value="ECO:0007669"/>
    <property type="project" value="UniProtKB-EC"/>
</dbReference>
<name>A0A1S6U9B7_9BACT</name>
<gene>
    <name evidence="3" type="primary">dnaQ</name>
    <name evidence="3" type="ORF">CPIN18021_1477</name>
</gene>
<dbReference type="PANTHER" id="PTHR30231">
    <property type="entry name" value="DNA POLYMERASE III SUBUNIT EPSILON"/>
    <property type="match status" value="1"/>
</dbReference>
<comment type="function">
    <text evidence="1">DNA polymerase III is a complex, multichain enzyme responsible for most of the replicative synthesis in bacteria. The epsilon subunit contain the editing function and is a proofreading 3'-5' exonuclease.</text>
</comment>
<dbReference type="AlphaFoldDB" id="A0A1S6U9B7"/>
<dbReference type="GO" id="GO:0008408">
    <property type="term" value="F:3'-5' exonuclease activity"/>
    <property type="evidence" value="ECO:0007669"/>
    <property type="project" value="TreeGrafter"/>
</dbReference>
<keyword evidence="3" id="KW-0548">Nucleotidyltransferase</keyword>
<evidence type="ECO:0000313" key="3">
    <source>
        <dbReference type="EMBL" id="AQW88262.1"/>
    </source>
</evidence>
<accession>A0A1S6U9B7</accession>
<dbReference type="InterPro" id="IPR013520">
    <property type="entry name" value="Ribonucl_H"/>
</dbReference>
<dbReference type="GeneID" id="56567069"/>
<evidence type="ECO:0000256" key="1">
    <source>
        <dbReference type="ARBA" id="ARBA00025483"/>
    </source>
</evidence>
<comment type="subunit">
    <text evidence="2">DNA polymerase III contains a core (composed of alpha, epsilon and theta chains) that associates with a tau subunit. This core dimerizes to form the POLIII' complex. PolIII' associates with the gamma complex (composed of gamma, delta, delta', psi and chi chains) and with the beta chain to form the complete DNA polymerase III complex.</text>
</comment>
<keyword evidence="3" id="KW-0808">Transferase</keyword>
<dbReference type="GO" id="GO:0005829">
    <property type="term" value="C:cytosol"/>
    <property type="evidence" value="ECO:0007669"/>
    <property type="project" value="TreeGrafter"/>
</dbReference>